<dbReference type="Pfam" id="PF13365">
    <property type="entry name" value="Trypsin_2"/>
    <property type="match status" value="1"/>
</dbReference>
<accession>A0AAJ8B0G3</accession>
<dbReference type="Gene3D" id="2.40.10.10">
    <property type="entry name" value="Trypsin-like serine proteases"/>
    <property type="match status" value="2"/>
</dbReference>
<dbReference type="InterPro" id="IPR043504">
    <property type="entry name" value="Peptidase_S1_PA_chymotrypsin"/>
</dbReference>
<evidence type="ECO:0000313" key="2">
    <source>
        <dbReference type="RefSeq" id="XP_050923018.1"/>
    </source>
</evidence>
<reference evidence="2" key="1">
    <citation type="submission" date="2025-08" db="UniProtKB">
        <authorList>
            <consortium name="RefSeq"/>
        </authorList>
    </citation>
    <scope>IDENTIFICATION</scope>
    <source>
        <tissue evidence="2">Brain</tissue>
    </source>
</reference>
<dbReference type="GeneID" id="108885870"/>
<proteinExistence type="predicted"/>
<protein>
    <submittedName>
        <fullName evidence="2">Uncharacterized protein LOC108885870</fullName>
    </submittedName>
</protein>
<dbReference type="InterPro" id="IPR009003">
    <property type="entry name" value="Peptidase_S1_PA"/>
</dbReference>
<evidence type="ECO:0000313" key="1">
    <source>
        <dbReference type="Proteomes" id="UP000694890"/>
    </source>
</evidence>
<dbReference type="Proteomes" id="UP000694890">
    <property type="component" value="Unplaced"/>
</dbReference>
<dbReference type="KEGG" id="lcf:108885870"/>
<dbReference type="AlphaFoldDB" id="A0AAJ8B0G3"/>
<dbReference type="RefSeq" id="XP_050923018.1">
    <property type="nucleotide sequence ID" value="XM_051067061.1"/>
</dbReference>
<dbReference type="PANTHER" id="PTHR14389">
    <property type="entry name" value="SI:CH1073-475A24.1"/>
    <property type="match status" value="1"/>
</dbReference>
<gene>
    <name evidence="2" type="primary">LOC108885870</name>
</gene>
<organism evidence="1 2">
    <name type="scientific">Lates calcarifer</name>
    <name type="common">Barramundi</name>
    <name type="synonym">Holocentrus calcarifer</name>
    <dbReference type="NCBI Taxonomy" id="8187"/>
    <lineage>
        <taxon>Eukaryota</taxon>
        <taxon>Metazoa</taxon>
        <taxon>Chordata</taxon>
        <taxon>Craniata</taxon>
        <taxon>Vertebrata</taxon>
        <taxon>Euteleostomi</taxon>
        <taxon>Actinopterygii</taxon>
        <taxon>Neopterygii</taxon>
        <taxon>Teleostei</taxon>
        <taxon>Neoteleostei</taxon>
        <taxon>Acanthomorphata</taxon>
        <taxon>Carangaria</taxon>
        <taxon>Carangaria incertae sedis</taxon>
        <taxon>Centropomidae</taxon>
        <taxon>Lates</taxon>
    </lineage>
</organism>
<sequence length="347" mass="39771">MKWIILVLEAESKNEDIKFFVVVEDKFYVAARRFLGKPAVKQNNVQCLRAVLQISKISRFFGNKLIKNRNKIYKISIEFNYRYVKNPLDKDVCKITVNDVCQGTGFRLFGNLVLTNAHLFKQRDIPAVFYCADLHPQTGDFTCTVELIAMNNELDYAILQLNSREEKRPGALQKFGPVPLNGEVHIIGYPAGELKVDRGNIIEKERREQAVNDHLQLHKDRNIVDSIQRQGIQDIIMGGKQADKVVTYSTSTMPHGSSGSPVFDANGRVFGLHTGGFWYDHEKSRKIVMAYSHPLLNIFKDFVSKLKENGNYNLLERIEEEAQENKYLERILYAVLADDPDEPMEID</sequence>
<dbReference type="PANTHER" id="PTHR14389:SF3">
    <property type="entry name" value="PROTEIN FAM111A-LIKE"/>
    <property type="match status" value="1"/>
</dbReference>
<name>A0AAJ8B0G3_LATCA</name>
<dbReference type="SUPFAM" id="SSF50494">
    <property type="entry name" value="Trypsin-like serine proteases"/>
    <property type="match status" value="1"/>
</dbReference>